<evidence type="ECO:0000313" key="5">
    <source>
        <dbReference type="EMBL" id="NTS66414.1"/>
    </source>
</evidence>
<keyword evidence="6" id="KW-1185">Reference proteome</keyword>
<comment type="caution">
    <text evidence="5">The sequence shown here is derived from an EMBL/GenBank/DDBJ whole genome shotgun (WGS) entry which is preliminary data.</text>
</comment>
<gene>
    <name evidence="5" type="ORF">HRV97_14755</name>
</gene>
<proteinExistence type="predicted"/>
<dbReference type="SUPFAM" id="SSF51905">
    <property type="entry name" value="FAD/NAD(P)-binding domain"/>
    <property type="match status" value="1"/>
</dbReference>
<evidence type="ECO:0000259" key="4">
    <source>
        <dbReference type="Pfam" id="PF07992"/>
    </source>
</evidence>
<dbReference type="RefSeq" id="WP_174195019.1">
    <property type="nucleotide sequence ID" value="NZ_JABULH010000007.1"/>
</dbReference>
<dbReference type="PANTHER" id="PTHR48105">
    <property type="entry name" value="THIOREDOXIN REDUCTASE 1-RELATED-RELATED"/>
    <property type="match status" value="1"/>
</dbReference>
<dbReference type="EMBL" id="JABULH010000007">
    <property type="protein sequence ID" value="NTS66414.1"/>
    <property type="molecule type" value="Genomic_DNA"/>
</dbReference>
<evidence type="ECO:0000256" key="2">
    <source>
        <dbReference type="ARBA" id="ARBA00022630"/>
    </source>
</evidence>
<protein>
    <recommendedName>
        <fullName evidence="1">Thioredoxin reductase</fullName>
    </recommendedName>
</protein>
<dbReference type="PRINTS" id="PR00469">
    <property type="entry name" value="PNDRDTASEII"/>
</dbReference>
<keyword evidence="3" id="KW-0560">Oxidoreductase</keyword>
<evidence type="ECO:0000313" key="6">
    <source>
        <dbReference type="Proteomes" id="UP000621447"/>
    </source>
</evidence>
<evidence type="ECO:0000256" key="3">
    <source>
        <dbReference type="ARBA" id="ARBA00023002"/>
    </source>
</evidence>
<keyword evidence="2" id="KW-0285">Flavoprotein</keyword>
<sequence>MTTDRHDALIVGGGPAGLTAAIYLARYLRRIVVIDEGHSRAKWIPISHNHAGFPDGIGGSALLDRMRDQAKRYGASIVLGRADTITRDGENFVAAGSGIKLHSRAVLLATGVENRRPAIESDAHRDALDRGLLRYCPVCDGYEARGQAIGVIGADTHGVAEALFLRTFSENVTLIPHIRTTLTSTDRANLWGAGIRVVDTPMASIAFEDRAIVTLTSGDEHGFDTVYPALGSDSNNALARQLGADLGNDHCIVVDAKQRTSVTGVYAAGDIVMSLDQISVAMGHAAIAATTLHNDLRNRDGEGTGS</sequence>
<organism evidence="5 6">
    <name type="scientific">Sphingomonas hominis</name>
    <dbReference type="NCBI Taxonomy" id="2741495"/>
    <lineage>
        <taxon>Bacteria</taxon>
        <taxon>Pseudomonadati</taxon>
        <taxon>Pseudomonadota</taxon>
        <taxon>Alphaproteobacteria</taxon>
        <taxon>Sphingomonadales</taxon>
        <taxon>Sphingomonadaceae</taxon>
        <taxon>Sphingomonas</taxon>
    </lineage>
</organism>
<reference evidence="5 6" key="1">
    <citation type="submission" date="2020-06" db="EMBL/GenBank/DDBJ databases">
        <title>Sphingomonas hominis sp. nov., a member of the Sphingomonas, isolated from the hair of a 22-year-old girl.</title>
        <authorList>
            <person name="Zhang D.-F."/>
            <person name="Cui X.-W."/>
        </authorList>
    </citation>
    <scope>NUCLEOTIDE SEQUENCE [LARGE SCALE GENOMIC DNA]</scope>
    <source>
        <strain evidence="5 6">HHU CXW</strain>
    </source>
</reference>
<evidence type="ECO:0000256" key="1">
    <source>
        <dbReference type="ARBA" id="ARBA00018719"/>
    </source>
</evidence>
<feature type="domain" description="FAD/NAD(P)-binding" evidence="4">
    <location>
        <begin position="7"/>
        <end position="285"/>
    </location>
</feature>
<name>A0ABX2JKQ8_9SPHN</name>
<dbReference type="InterPro" id="IPR023753">
    <property type="entry name" value="FAD/NAD-binding_dom"/>
</dbReference>
<dbReference type="PRINTS" id="PR00368">
    <property type="entry name" value="FADPNR"/>
</dbReference>
<accession>A0ABX2JKQ8</accession>
<dbReference type="Pfam" id="PF07992">
    <property type="entry name" value="Pyr_redox_2"/>
    <property type="match status" value="1"/>
</dbReference>
<dbReference type="InterPro" id="IPR050097">
    <property type="entry name" value="Ferredoxin-NADP_redctase_2"/>
</dbReference>
<dbReference type="Gene3D" id="3.50.50.60">
    <property type="entry name" value="FAD/NAD(P)-binding domain"/>
    <property type="match status" value="2"/>
</dbReference>
<dbReference type="InterPro" id="IPR036188">
    <property type="entry name" value="FAD/NAD-bd_sf"/>
</dbReference>
<dbReference type="Proteomes" id="UP000621447">
    <property type="component" value="Unassembled WGS sequence"/>
</dbReference>